<protein>
    <recommendedName>
        <fullName evidence="2">Peptidase S1 domain-containing protein</fullName>
    </recommendedName>
</protein>
<feature type="non-terminal residue" evidence="3">
    <location>
        <position position="278"/>
    </location>
</feature>
<dbReference type="Pfam" id="PF00089">
    <property type="entry name" value="Trypsin"/>
    <property type="match status" value="1"/>
</dbReference>
<evidence type="ECO:0000313" key="3">
    <source>
        <dbReference type="EMBL" id="CAL4069293.1"/>
    </source>
</evidence>
<proteinExistence type="predicted"/>
<comment type="caution">
    <text evidence="3">The sequence shown here is derived from an EMBL/GenBank/DDBJ whole genome shotgun (WGS) entry which is preliminary data.</text>
</comment>
<feature type="domain" description="Peptidase S1" evidence="2">
    <location>
        <begin position="61"/>
        <end position="270"/>
    </location>
</feature>
<reference evidence="3 4" key="1">
    <citation type="submission" date="2024-05" db="EMBL/GenBank/DDBJ databases">
        <authorList>
            <person name="Wallberg A."/>
        </authorList>
    </citation>
    <scope>NUCLEOTIDE SEQUENCE [LARGE SCALE GENOMIC DNA]</scope>
</reference>
<dbReference type="Proteomes" id="UP001497623">
    <property type="component" value="Unassembled WGS sequence"/>
</dbReference>
<dbReference type="Gene3D" id="2.40.10.10">
    <property type="entry name" value="Trypsin-like serine proteases"/>
    <property type="match status" value="2"/>
</dbReference>
<dbReference type="InterPro" id="IPR051333">
    <property type="entry name" value="CLIP_Serine_Protease"/>
</dbReference>
<dbReference type="GO" id="GO:0006508">
    <property type="term" value="P:proteolysis"/>
    <property type="evidence" value="ECO:0007669"/>
    <property type="project" value="InterPro"/>
</dbReference>
<dbReference type="AlphaFoldDB" id="A0AAV2Q6T2"/>
<sequence>MPTTPTPTTTPTTTPKTTPTPVMTTTPIPTKTPSTTSTTTTIPKTTTTTSITVTASTCIDNVSGNPSLPCTCGVVTKPNDNWHSLYNHPWTVALLDSSGGHFCSGTIINTMYILTARPCVEGRSGYRIRANEEVLGEDYPRAITRDPVGVQYQGELALLELNVAISLTQHDAVKPACLPNDDMDFAGDAATHSGYDHGKNVKNDGMLSMGGQENQLTFVPSGHPFCREDLGGPIVSNGYLAGIATDTTCGVTQVAAKVSSYNDWIIQNTQTGRFCCMK</sequence>
<evidence type="ECO:0000313" key="4">
    <source>
        <dbReference type="Proteomes" id="UP001497623"/>
    </source>
</evidence>
<dbReference type="InterPro" id="IPR009003">
    <property type="entry name" value="Peptidase_S1_PA"/>
</dbReference>
<dbReference type="SUPFAM" id="SSF50494">
    <property type="entry name" value="Trypsin-like serine proteases"/>
    <property type="match status" value="1"/>
</dbReference>
<name>A0AAV2Q6T2_MEGNR</name>
<organism evidence="3 4">
    <name type="scientific">Meganyctiphanes norvegica</name>
    <name type="common">Northern krill</name>
    <name type="synonym">Thysanopoda norvegica</name>
    <dbReference type="NCBI Taxonomy" id="48144"/>
    <lineage>
        <taxon>Eukaryota</taxon>
        <taxon>Metazoa</taxon>
        <taxon>Ecdysozoa</taxon>
        <taxon>Arthropoda</taxon>
        <taxon>Crustacea</taxon>
        <taxon>Multicrustacea</taxon>
        <taxon>Malacostraca</taxon>
        <taxon>Eumalacostraca</taxon>
        <taxon>Eucarida</taxon>
        <taxon>Euphausiacea</taxon>
        <taxon>Euphausiidae</taxon>
        <taxon>Meganyctiphanes</taxon>
    </lineage>
</organism>
<gene>
    <name evidence="3" type="ORF">MNOR_LOCUS7714</name>
</gene>
<evidence type="ECO:0000256" key="1">
    <source>
        <dbReference type="SAM" id="MobiDB-lite"/>
    </source>
</evidence>
<keyword evidence="4" id="KW-1185">Reference proteome</keyword>
<dbReference type="PANTHER" id="PTHR24260">
    <property type="match status" value="1"/>
</dbReference>
<dbReference type="InterPro" id="IPR001254">
    <property type="entry name" value="Trypsin_dom"/>
</dbReference>
<dbReference type="EMBL" id="CAXKWB010003446">
    <property type="protein sequence ID" value="CAL4069293.1"/>
    <property type="molecule type" value="Genomic_DNA"/>
</dbReference>
<accession>A0AAV2Q6T2</accession>
<evidence type="ECO:0000259" key="2">
    <source>
        <dbReference type="PROSITE" id="PS50240"/>
    </source>
</evidence>
<dbReference type="GO" id="GO:0004252">
    <property type="term" value="F:serine-type endopeptidase activity"/>
    <property type="evidence" value="ECO:0007669"/>
    <property type="project" value="InterPro"/>
</dbReference>
<feature type="region of interest" description="Disordered" evidence="1">
    <location>
        <begin position="1"/>
        <end position="43"/>
    </location>
</feature>
<dbReference type="PANTHER" id="PTHR24260:SF136">
    <property type="entry name" value="GH08193P-RELATED"/>
    <property type="match status" value="1"/>
</dbReference>
<dbReference type="SMART" id="SM00020">
    <property type="entry name" value="Tryp_SPc"/>
    <property type="match status" value="1"/>
</dbReference>
<dbReference type="InterPro" id="IPR043504">
    <property type="entry name" value="Peptidase_S1_PA_chymotrypsin"/>
</dbReference>
<dbReference type="PROSITE" id="PS50240">
    <property type="entry name" value="TRYPSIN_DOM"/>
    <property type="match status" value="1"/>
</dbReference>